<feature type="transmembrane region" description="Helical" evidence="20">
    <location>
        <begin position="229"/>
        <end position="250"/>
    </location>
</feature>
<evidence type="ECO:0000256" key="13">
    <source>
        <dbReference type="ARBA" id="ARBA00023004"/>
    </source>
</evidence>
<dbReference type="InterPro" id="IPR005797">
    <property type="entry name" value="Cyt_b/b6_N"/>
</dbReference>
<evidence type="ECO:0000256" key="15">
    <source>
        <dbReference type="ARBA" id="ARBA00023128"/>
    </source>
</evidence>
<comment type="similarity">
    <text evidence="17 20">Belongs to the cytochrome b family.</text>
</comment>
<keyword evidence="8 20" id="KW-0812">Transmembrane</keyword>
<evidence type="ECO:0000259" key="22">
    <source>
        <dbReference type="PROSITE" id="PS51003"/>
    </source>
</evidence>
<comment type="subcellular location">
    <subcellularLocation>
        <location evidence="2">Mitochondrion inner membrane</location>
        <topology evidence="2">Multi-pass membrane protein</topology>
    </subcellularLocation>
</comment>
<evidence type="ECO:0000256" key="3">
    <source>
        <dbReference type="ARBA" id="ARBA00011660"/>
    </source>
</evidence>
<evidence type="ECO:0000256" key="12">
    <source>
        <dbReference type="ARBA" id="ARBA00022989"/>
    </source>
</evidence>
<comment type="cofactor">
    <cofactor evidence="20">
        <name>heme b</name>
        <dbReference type="ChEBI" id="CHEBI:60344"/>
    </cofactor>
    <text evidence="20">Binds 2 heme groups non-covalently.</text>
</comment>
<keyword evidence="5 20" id="KW-0813">Transport</keyword>
<feature type="binding site" description="axial binding residue" evidence="19">
    <location>
        <position position="182"/>
    </location>
    <ligand>
        <name>heme b</name>
        <dbReference type="ChEBI" id="CHEBI:60344"/>
        <label>b562</label>
    </ligand>
    <ligandPart>
        <name>Fe</name>
        <dbReference type="ChEBI" id="CHEBI:18248"/>
    </ligandPart>
</feature>
<dbReference type="InterPro" id="IPR005798">
    <property type="entry name" value="Cyt_b/b6_C"/>
</dbReference>
<dbReference type="GO" id="GO:0045275">
    <property type="term" value="C:respiratory chain complex III"/>
    <property type="evidence" value="ECO:0007669"/>
    <property type="project" value="InterPro"/>
</dbReference>
<feature type="transmembrane region" description="Helical" evidence="20">
    <location>
        <begin position="87"/>
        <end position="107"/>
    </location>
</feature>
<dbReference type="GO" id="GO:0046872">
    <property type="term" value="F:metal ion binding"/>
    <property type="evidence" value="ECO:0007669"/>
    <property type="project" value="UniProtKB-UniRule"/>
</dbReference>
<dbReference type="AlphaFoldDB" id="Q1KNP2"/>
<feature type="transmembrane region" description="Helical" evidence="20">
    <location>
        <begin position="288"/>
        <end position="308"/>
    </location>
</feature>
<dbReference type="InterPro" id="IPR016174">
    <property type="entry name" value="Di-haem_cyt_TM"/>
</dbReference>
<evidence type="ECO:0000256" key="10">
    <source>
        <dbReference type="ARBA" id="ARBA00022792"/>
    </source>
</evidence>
<feature type="transmembrane region" description="Helical" evidence="20">
    <location>
        <begin position="29"/>
        <end position="52"/>
    </location>
</feature>
<dbReference type="PIRSF" id="PIRSF038885">
    <property type="entry name" value="COB"/>
    <property type="match status" value="1"/>
</dbReference>
<dbReference type="PROSITE" id="PS51003">
    <property type="entry name" value="CYTB_CTER"/>
    <property type="match status" value="1"/>
</dbReference>
<evidence type="ECO:0000256" key="20">
    <source>
        <dbReference type="RuleBase" id="RU362117"/>
    </source>
</evidence>
<comment type="cofactor">
    <cofactor evidence="19">
        <name>heme</name>
        <dbReference type="ChEBI" id="CHEBI:30413"/>
    </cofactor>
    <text evidence="19">Binds 2 heme groups non-covalently.</text>
</comment>
<geneLocation type="mitochondrion" evidence="23"/>
<accession>Q1KNP2</accession>
<dbReference type="InterPro" id="IPR030689">
    <property type="entry name" value="Cytochrome_b"/>
</dbReference>
<comment type="function">
    <text evidence="1 20">Component of the ubiquinol-cytochrome c reductase complex (complex III or cytochrome b-c1 complex) that is part of the mitochondrial respiratory chain. The b-c1 complex mediates electron transfer from ubiquinol to cytochrome c. Contributes to the generation of a proton gradient across the mitochondrial membrane that is then used for ATP synthesis.</text>
</comment>
<feature type="transmembrane region" description="Helical" evidence="20">
    <location>
        <begin position="113"/>
        <end position="133"/>
    </location>
</feature>
<evidence type="ECO:0000256" key="17">
    <source>
        <dbReference type="ARBA" id="ARBA00061233"/>
    </source>
</evidence>
<feature type="domain" description="Cytochrome b/b6 C-terminal region profile" evidence="22">
    <location>
        <begin position="210"/>
        <end position="380"/>
    </location>
</feature>
<evidence type="ECO:0000256" key="11">
    <source>
        <dbReference type="ARBA" id="ARBA00022982"/>
    </source>
</evidence>
<feature type="transmembrane region" description="Helical" evidence="20">
    <location>
        <begin position="178"/>
        <end position="200"/>
    </location>
</feature>
<feature type="transmembrane region" description="Helical" evidence="20">
    <location>
        <begin position="347"/>
        <end position="372"/>
    </location>
</feature>
<keyword evidence="11 20" id="KW-0249">Electron transport</keyword>
<dbReference type="GO" id="GO:0016491">
    <property type="term" value="F:oxidoreductase activity"/>
    <property type="evidence" value="ECO:0007669"/>
    <property type="project" value="UniProtKB-UniRule"/>
</dbReference>
<keyword evidence="12 20" id="KW-1133">Transmembrane helix</keyword>
<dbReference type="InterPro" id="IPR048260">
    <property type="entry name" value="Cytochrome_b_C_euk/bac"/>
</dbReference>
<evidence type="ECO:0000256" key="2">
    <source>
        <dbReference type="ARBA" id="ARBA00004448"/>
    </source>
</evidence>
<evidence type="ECO:0000256" key="1">
    <source>
        <dbReference type="ARBA" id="ARBA00002566"/>
    </source>
</evidence>
<reference evidence="23" key="1">
    <citation type="journal article" date="2008" name="Biol. J. Linn. Soc. Lond.">
        <title>Phylogeography of Philypnodon species (Teleostei: Eleotridae) across south-eastern Australia: testing patterns of connectivity across drainage divides and among coastal rivers.</title>
        <authorList>
            <person name="Thacker C.E."/>
            <person name="Unmack P.J."/>
            <person name="Matsui L."/>
            <person name="Duong P."/>
            <person name="Huang E."/>
        </authorList>
    </citation>
    <scope>NUCLEOTIDE SEQUENCE</scope>
    <source>
        <strain evidence="23">PD50</strain>
    </source>
</reference>
<evidence type="ECO:0000313" key="23">
    <source>
        <dbReference type="EMBL" id="ABF13352.1"/>
    </source>
</evidence>
<evidence type="ECO:0000259" key="21">
    <source>
        <dbReference type="PROSITE" id="PS51002"/>
    </source>
</evidence>
<keyword evidence="16 20" id="KW-0472">Membrane</keyword>
<reference evidence="23" key="2">
    <citation type="submission" date="2013-09" db="EMBL/GenBank/DDBJ databases">
        <authorList>
            <person name="Thacker C.E."/>
            <person name="Unmack P.J."/>
            <person name="Matsui L."/>
        </authorList>
    </citation>
    <scope>NUCLEOTIDE SEQUENCE</scope>
    <source>
        <strain evidence="23">PD50</strain>
    </source>
</reference>
<sequence length="380" mass="42415">MASLRKTHPLLKIANDALVDLPAPANISAWWNFGSLLGLCLAAQLVTGLFLAMHYTADVTMAFSSVAHICRDVNFGWLIRNMHANGASFFFICLYLHIGRGLYYGSYLYKETWNTGVILFLLVMMTAFVGYVLPWGQMSFWGATVITNLLSAVPYVGNTLVQWIWGGFSVDNATLTRFFTFHFLFPFVVAAVTILHLLFLHETGSNNPVGLNSDADKIPFHPYFTYKDLLGFAIMLLALTALALFAPNYLGDPDNFTPANPLVTPPHIKPEWYFLFAYAILRSIPNKLGGVLALLASILVLMLVPLLHTSKQRGLTFRPLSQVIFWTLIANVLILTWIGGMPVEHPYIIIGQIASVLYFSIFLVLFPMAGWLENKLLSLN</sequence>
<dbReference type="EMBL" id="DQ463917">
    <property type="protein sequence ID" value="ABF13352.1"/>
    <property type="molecule type" value="Genomic_DNA"/>
</dbReference>
<feature type="transmembrane region" description="Helical" evidence="20">
    <location>
        <begin position="145"/>
        <end position="166"/>
    </location>
</feature>
<evidence type="ECO:0000256" key="5">
    <source>
        <dbReference type="ARBA" id="ARBA00022448"/>
    </source>
</evidence>
<evidence type="ECO:0000256" key="9">
    <source>
        <dbReference type="ARBA" id="ARBA00022723"/>
    </source>
</evidence>
<evidence type="ECO:0000256" key="18">
    <source>
        <dbReference type="PIRSR" id="PIRSR038885-1"/>
    </source>
</evidence>
<evidence type="ECO:0000256" key="14">
    <source>
        <dbReference type="ARBA" id="ARBA00023075"/>
    </source>
</evidence>
<evidence type="ECO:0000256" key="6">
    <source>
        <dbReference type="ARBA" id="ARBA00022617"/>
    </source>
</evidence>
<feature type="binding site" description="axial binding residue" evidence="19">
    <location>
        <position position="196"/>
    </location>
    <ligand>
        <name>heme b</name>
        <dbReference type="ChEBI" id="CHEBI:60344"/>
        <label>b566</label>
    </ligand>
    <ligandPart>
        <name>Fe</name>
        <dbReference type="ChEBI" id="CHEBI:18248"/>
    </ligandPart>
</feature>
<dbReference type="InterPro" id="IPR036150">
    <property type="entry name" value="Cyt_b/b6_C_sf"/>
</dbReference>
<evidence type="ECO:0000256" key="19">
    <source>
        <dbReference type="PIRSR" id="PIRSR038885-2"/>
    </source>
</evidence>
<keyword evidence="15 20" id="KW-0496">Mitochondrion</keyword>
<dbReference type="GO" id="GO:0008121">
    <property type="term" value="F:quinol-cytochrome-c reductase activity"/>
    <property type="evidence" value="ECO:0007669"/>
    <property type="project" value="InterPro"/>
</dbReference>
<dbReference type="InterPro" id="IPR048259">
    <property type="entry name" value="Cytochrome_b_N_euk/bac"/>
</dbReference>
<evidence type="ECO:0000256" key="4">
    <source>
        <dbReference type="ARBA" id="ARBA00013531"/>
    </source>
</evidence>
<evidence type="ECO:0000256" key="16">
    <source>
        <dbReference type="ARBA" id="ARBA00023136"/>
    </source>
</evidence>
<protein>
    <recommendedName>
        <fullName evidence="4 20">Cytochrome b</fullName>
    </recommendedName>
</protein>
<feature type="binding site" description="axial binding residue" evidence="19">
    <location>
        <position position="97"/>
    </location>
    <ligand>
        <name>heme b</name>
        <dbReference type="ChEBI" id="CHEBI:60344"/>
        <label>b566</label>
    </ligand>
    <ligandPart>
        <name>Fe</name>
        <dbReference type="ChEBI" id="CHEBI:18248"/>
    </ligandPart>
</feature>
<evidence type="ECO:0000256" key="8">
    <source>
        <dbReference type="ARBA" id="ARBA00022692"/>
    </source>
</evidence>
<keyword evidence="7 20" id="KW-0679">Respiratory chain</keyword>
<keyword evidence="6 19" id="KW-0349">Heme</keyword>
<dbReference type="Pfam" id="PF00033">
    <property type="entry name" value="Cytochrome_B"/>
    <property type="match status" value="1"/>
</dbReference>
<dbReference type="GO" id="GO:0005743">
    <property type="term" value="C:mitochondrial inner membrane"/>
    <property type="evidence" value="ECO:0007669"/>
    <property type="project" value="UniProtKB-SubCell"/>
</dbReference>
<keyword evidence="13 19" id="KW-0408">Iron</keyword>
<keyword evidence="9 19" id="KW-0479">Metal-binding</keyword>
<feature type="binding site" description="axial binding residue" evidence="19">
    <location>
        <position position="83"/>
    </location>
    <ligand>
        <name>heme b</name>
        <dbReference type="ChEBI" id="CHEBI:60344"/>
        <label>b562</label>
    </ligand>
    <ligandPart>
        <name>Fe</name>
        <dbReference type="ChEBI" id="CHEBI:18248"/>
    </ligandPart>
</feature>
<dbReference type="InterPro" id="IPR027387">
    <property type="entry name" value="Cytb/b6-like_sf"/>
</dbReference>
<dbReference type="PANTHER" id="PTHR19271">
    <property type="entry name" value="CYTOCHROME B"/>
    <property type="match status" value="1"/>
</dbReference>
<keyword evidence="14" id="KW-0830">Ubiquinone</keyword>
<dbReference type="PROSITE" id="PS51002">
    <property type="entry name" value="CYTB_NTER"/>
    <property type="match status" value="1"/>
</dbReference>
<dbReference type="PANTHER" id="PTHR19271:SF16">
    <property type="entry name" value="CYTOCHROME B"/>
    <property type="match status" value="1"/>
</dbReference>
<evidence type="ECO:0000256" key="7">
    <source>
        <dbReference type="ARBA" id="ARBA00022660"/>
    </source>
</evidence>
<feature type="binding site" evidence="18">
    <location>
        <position position="201"/>
    </location>
    <ligand>
        <name>a ubiquinone</name>
        <dbReference type="ChEBI" id="CHEBI:16389"/>
    </ligand>
</feature>
<feature type="domain" description="Cytochrome b/b6 N-terminal region profile" evidence="21">
    <location>
        <begin position="1"/>
        <end position="209"/>
    </location>
</feature>
<dbReference type="SUPFAM" id="SSF81342">
    <property type="entry name" value="Transmembrane di-heme cytochromes"/>
    <property type="match status" value="1"/>
</dbReference>
<dbReference type="Gene3D" id="1.20.810.10">
    <property type="entry name" value="Cytochrome Bc1 Complex, Chain C"/>
    <property type="match status" value="1"/>
</dbReference>
<dbReference type="SUPFAM" id="SSF81648">
    <property type="entry name" value="a domain/subunit of cytochrome bc1 complex (Ubiquinol-cytochrome c reductase)"/>
    <property type="match status" value="1"/>
</dbReference>
<dbReference type="Pfam" id="PF00032">
    <property type="entry name" value="Cytochrom_B_C"/>
    <property type="match status" value="1"/>
</dbReference>
<organism evidence="23">
    <name type="scientific">Philypnodon macrostomus</name>
    <dbReference type="NCBI Taxonomy" id="587585"/>
    <lineage>
        <taxon>Eukaryota</taxon>
        <taxon>Metazoa</taxon>
        <taxon>Chordata</taxon>
        <taxon>Craniata</taxon>
        <taxon>Vertebrata</taxon>
        <taxon>Euteleostomi</taxon>
        <taxon>Actinopterygii</taxon>
        <taxon>Neopterygii</taxon>
        <taxon>Teleostei</taxon>
        <taxon>Neoteleostei</taxon>
        <taxon>Acanthomorphata</taxon>
        <taxon>Gobiaria</taxon>
        <taxon>Gobiiformes</taxon>
        <taxon>Eleotroidei</taxon>
        <taxon>Eleotridae</taxon>
        <taxon>Eleotrinae</taxon>
        <taxon>Philypnodon</taxon>
    </lineage>
</organism>
<proteinExistence type="inferred from homology"/>
<dbReference type="CDD" id="cd00290">
    <property type="entry name" value="cytochrome_b_C"/>
    <property type="match status" value="1"/>
</dbReference>
<feature type="transmembrane region" description="Helical" evidence="20">
    <location>
        <begin position="320"/>
        <end position="341"/>
    </location>
</feature>
<dbReference type="CDD" id="cd00284">
    <property type="entry name" value="Cytochrome_b_N"/>
    <property type="match status" value="1"/>
</dbReference>
<name>Q1KNP2_9TELE</name>
<dbReference type="FunFam" id="1.20.810.10:FF:000002">
    <property type="entry name" value="Cytochrome b"/>
    <property type="match status" value="1"/>
</dbReference>
<comment type="subunit">
    <text evidence="3">The cytochrome bc1 complex contains 3 respiratory subunits (MT-CYB, CYC1 and UQCRFS1), 2 core proteins (UQCRC1 and UQCRC2) and probably 6 low-molecular weight proteins.</text>
</comment>
<gene>
    <name evidence="23" type="primary">Cytb</name>
</gene>
<keyword evidence="10" id="KW-0999">Mitochondrion inner membrane</keyword>
<dbReference type="GO" id="GO:0006122">
    <property type="term" value="P:mitochondrial electron transport, ubiquinol to cytochrome c"/>
    <property type="evidence" value="ECO:0007669"/>
    <property type="project" value="TreeGrafter"/>
</dbReference>